<dbReference type="InterPro" id="IPR050870">
    <property type="entry name" value="FAST_kinase"/>
</dbReference>
<dbReference type="GO" id="GO:1901259">
    <property type="term" value="P:chloroplast rRNA processing"/>
    <property type="evidence" value="ECO:0007669"/>
    <property type="project" value="TreeGrafter"/>
</dbReference>
<proteinExistence type="predicted"/>
<reference evidence="1" key="1">
    <citation type="journal article" date="2020" name="bioRxiv">
        <title>Comparative genomics of Chlamydomonas.</title>
        <authorList>
            <person name="Craig R.J."/>
            <person name="Hasan A.R."/>
            <person name="Ness R.W."/>
            <person name="Keightley P.D."/>
        </authorList>
    </citation>
    <scope>NUCLEOTIDE SEQUENCE</scope>
    <source>
        <strain evidence="1">CCAP 11/70</strain>
    </source>
</reference>
<dbReference type="Proteomes" id="UP000612055">
    <property type="component" value="Unassembled WGS sequence"/>
</dbReference>
<protein>
    <recommendedName>
        <fullName evidence="3">RAP domain-containing protein</fullName>
    </recommendedName>
</protein>
<organism evidence="1 2">
    <name type="scientific">Edaphochlamys debaryana</name>
    <dbReference type="NCBI Taxonomy" id="47281"/>
    <lineage>
        <taxon>Eukaryota</taxon>
        <taxon>Viridiplantae</taxon>
        <taxon>Chlorophyta</taxon>
        <taxon>core chlorophytes</taxon>
        <taxon>Chlorophyceae</taxon>
        <taxon>CS clade</taxon>
        <taxon>Chlamydomonadales</taxon>
        <taxon>Chlamydomonadales incertae sedis</taxon>
        <taxon>Edaphochlamys</taxon>
    </lineage>
</organism>
<dbReference type="GO" id="GO:0044528">
    <property type="term" value="P:regulation of mitochondrial mRNA stability"/>
    <property type="evidence" value="ECO:0007669"/>
    <property type="project" value="TreeGrafter"/>
</dbReference>
<dbReference type="GO" id="GO:0000963">
    <property type="term" value="P:mitochondrial RNA processing"/>
    <property type="evidence" value="ECO:0007669"/>
    <property type="project" value="TreeGrafter"/>
</dbReference>
<dbReference type="GO" id="GO:0003723">
    <property type="term" value="F:RNA binding"/>
    <property type="evidence" value="ECO:0007669"/>
    <property type="project" value="TreeGrafter"/>
</dbReference>
<gene>
    <name evidence="1" type="ORF">HYH03_004133</name>
</gene>
<comment type="caution">
    <text evidence="1">The sequence shown here is derived from an EMBL/GenBank/DDBJ whole genome shotgun (WGS) entry which is preliminary data.</text>
</comment>
<keyword evidence="2" id="KW-1185">Reference proteome</keyword>
<accession>A0A835Y7U1</accession>
<evidence type="ECO:0000313" key="1">
    <source>
        <dbReference type="EMBL" id="KAG2497867.1"/>
    </source>
</evidence>
<dbReference type="GO" id="GO:0035770">
    <property type="term" value="C:ribonucleoprotein granule"/>
    <property type="evidence" value="ECO:0007669"/>
    <property type="project" value="TreeGrafter"/>
</dbReference>
<dbReference type="PANTHER" id="PTHR21228:SF40">
    <property type="entry name" value="LD45607P"/>
    <property type="match status" value="1"/>
</dbReference>
<evidence type="ECO:0000313" key="2">
    <source>
        <dbReference type="Proteomes" id="UP000612055"/>
    </source>
</evidence>
<dbReference type="OrthoDB" id="536711at2759"/>
<dbReference type="PANTHER" id="PTHR21228">
    <property type="entry name" value="FAST LEU-RICH DOMAIN-CONTAINING"/>
    <property type="match status" value="1"/>
</dbReference>
<dbReference type="GO" id="GO:0005759">
    <property type="term" value="C:mitochondrial matrix"/>
    <property type="evidence" value="ECO:0007669"/>
    <property type="project" value="TreeGrafter"/>
</dbReference>
<evidence type="ECO:0008006" key="3">
    <source>
        <dbReference type="Google" id="ProtNLM"/>
    </source>
</evidence>
<dbReference type="AlphaFoldDB" id="A0A835Y7U1"/>
<dbReference type="EMBL" id="JAEHOE010000012">
    <property type="protein sequence ID" value="KAG2497867.1"/>
    <property type="molecule type" value="Genomic_DNA"/>
</dbReference>
<dbReference type="GO" id="GO:0009507">
    <property type="term" value="C:chloroplast"/>
    <property type="evidence" value="ECO:0007669"/>
    <property type="project" value="GOC"/>
</dbReference>
<sequence>MRALLVGWLAGRGRGSAAATPAASTWLGSLSRETDELPAPAATVPWAAAGAQRGVLSPLFNAEGLLPTAAAAAVRGLAWGADRDWKKVANPIADIVACRDLRELRALVDSETAAWSSAGNAKAMCTAFNKASKLGTTQGADPVTNRRVFRTLAAAYLPLVEGRPDAAGCTIPLHACAKAGYWEGVLATALLQRLSADGGALLGTAQANEHANLWWSLSEADKSSEGRQVLSSINVSRLLDASAACLLASNDSGTRHSSNILLACARLRHHNAALTQHLTAHLADNGDQANCHDLANALYALGELAKDAEHEPQPRVVRGILKVVSSRLAAPGDDEFTAQALSNMLLGCFNLGSADSSLRDYALQLAEQLAQECQRRIFAGFNPQDFANTTWALAKMGYDEHRWYAAVVEATEQPGAMQEAIAQNWSNLWYALALVRHQPASGRLLERTVEAAGQLRSRAEPQHCANLLWALANLRLYDERPVDALAGRLGELLGQGPQQLTAQNLCNSLWALAVMGTGVLSRHSGLVEGLLREAERRWATDGSKGWTPERRAHLWQAYLEVEALTGNTPRSGPLLAAAQEAAVARATRLAAKTRPEALEEAVALTLQQLQAEGAIVSVQQRVVLEGLGRYAEALVERPDGRRVAVETIIPDDLLVSSPRPHELRGSTELRLRQLGREEGAGEVVRVPYWEWEIIKDEAGRKAYLRRLLGVGPA</sequence>
<name>A0A835Y7U1_9CHLO</name>